<evidence type="ECO:0000256" key="12">
    <source>
        <dbReference type="ARBA" id="ARBA00023098"/>
    </source>
</evidence>
<dbReference type="Pfam" id="PF03098">
    <property type="entry name" value="An_peroxidase"/>
    <property type="match status" value="1"/>
</dbReference>
<keyword evidence="10" id="KW-0560">Oxidoreductase</keyword>
<dbReference type="RefSeq" id="WP_166284240.1">
    <property type="nucleotide sequence ID" value="NZ_JAANNP010000051.1"/>
</dbReference>
<evidence type="ECO:0000313" key="16">
    <source>
        <dbReference type="Proteomes" id="UP000800981"/>
    </source>
</evidence>
<evidence type="ECO:0000256" key="1">
    <source>
        <dbReference type="ARBA" id="ARBA00001913"/>
    </source>
</evidence>
<dbReference type="InterPro" id="IPR050783">
    <property type="entry name" value="Oxylipin_biosynth_metab"/>
</dbReference>
<evidence type="ECO:0000313" key="15">
    <source>
        <dbReference type="EMBL" id="NHC15739.1"/>
    </source>
</evidence>
<dbReference type="InterPro" id="IPR034815">
    <property type="entry name" value="A_dioxygenase"/>
</dbReference>
<sequence>MPGTGRPVATPEAPSAYRSSLPWRLFDGLSTRIDRRYGWDRLPLPLGLAVLVGLRNELRKKNLHDANLLPSTGQPPIGPPPTSNDARTADGTYNDLDDPRMGMAGSRFGRNVALAAVDADPQRTMMEPSPREVSRRLLTRHEFAPATTVNAIVAAWLQFMIKDWFSHGPGDAAHAHQVPLSADDPWPEHPMAVPRIVPDPTRPAGAAGPPTSVNALTHWWDLSSIYGTTPEEAARFRTGEGGKLRIEPGGVVPLPADDPAHDPTREPGWWVGMGMLISLFALEHNAICDRLRADHPQWTDDQLFTCARLVNAAVVAKIHTVEWTPAVISHPITRVAMRANWFGIAGERLRRRFGRISASEVVSGIPGSPTNHYGVPYSLTEEFTSVYRMHPLVPDDYPVKSVATGETLRTYAFPELTGGHSRDVFFEVSLADLFYSFGTEYAGAIVLHNFPRGLQEFVRPDGRLMDLAAVDILRVRELGVPRYNDFRRQLRMKPAASFEELSDDAETVATLREVYGDVEKVDLMVGMFAEKRPKGFAFSDTAFRIFILMASRRLNSDRFFTKDYDARVYTEAGIEWIDDATMARVLLRHFPELAPALDPRANAFAPWHRP</sequence>
<dbReference type="EMBL" id="JAANNP010000051">
    <property type="protein sequence ID" value="NHC15739.1"/>
    <property type="molecule type" value="Genomic_DNA"/>
</dbReference>
<protein>
    <submittedName>
        <fullName evidence="15">Heme peroxidase</fullName>
    </submittedName>
</protein>
<accession>A0ABX0GXR1</accession>
<keyword evidence="6" id="KW-0925">Oxylipin biosynthesis</keyword>
<evidence type="ECO:0000256" key="5">
    <source>
        <dbReference type="ARBA" id="ARBA00022723"/>
    </source>
</evidence>
<evidence type="ECO:0000256" key="9">
    <source>
        <dbReference type="ARBA" id="ARBA00022964"/>
    </source>
</evidence>
<keyword evidence="2" id="KW-0444">Lipid biosynthesis</keyword>
<dbReference type="PRINTS" id="PR00457">
    <property type="entry name" value="ANPEROXIDASE"/>
</dbReference>
<dbReference type="Proteomes" id="UP000800981">
    <property type="component" value="Unassembled WGS sequence"/>
</dbReference>
<dbReference type="InterPro" id="IPR010255">
    <property type="entry name" value="Haem_peroxidase_sf"/>
</dbReference>
<name>A0ABX0GXR1_9ACTN</name>
<keyword evidence="5" id="KW-0479">Metal-binding</keyword>
<dbReference type="Gene3D" id="1.10.640.10">
    <property type="entry name" value="Haem peroxidase domain superfamily, animal type"/>
    <property type="match status" value="1"/>
</dbReference>
<evidence type="ECO:0000256" key="2">
    <source>
        <dbReference type="ARBA" id="ARBA00022516"/>
    </source>
</evidence>
<gene>
    <name evidence="15" type="ORF">G9H71_18310</name>
</gene>
<keyword evidence="11" id="KW-0408">Iron</keyword>
<dbReference type="InterPro" id="IPR037120">
    <property type="entry name" value="Haem_peroxidase_sf_animal"/>
</dbReference>
<evidence type="ECO:0000256" key="14">
    <source>
        <dbReference type="SAM" id="MobiDB-lite"/>
    </source>
</evidence>
<dbReference type="PANTHER" id="PTHR11903">
    <property type="entry name" value="PROSTAGLANDIN G/H SYNTHASE"/>
    <property type="match status" value="1"/>
</dbReference>
<keyword evidence="12" id="KW-0443">Lipid metabolism</keyword>
<comment type="caution">
    <text evidence="15">The sequence shown here is derived from an EMBL/GenBank/DDBJ whole genome shotgun (WGS) entry which is preliminary data.</text>
</comment>
<feature type="region of interest" description="Disordered" evidence="14">
    <location>
        <begin position="65"/>
        <end position="92"/>
    </location>
</feature>
<evidence type="ECO:0000256" key="13">
    <source>
        <dbReference type="ARBA" id="ARBA00023160"/>
    </source>
</evidence>
<dbReference type="CDD" id="cd09818">
    <property type="entry name" value="PIOX_like"/>
    <property type="match status" value="1"/>
</dbReference>
<keyword evidence="16" id="KW-1185">Reference proteome</keyword>
<evidence type="ECO:0000256" key="7">
    <source>
        <dbReference type="ARBA" id="ARBA00022821"/>
    </source>
</evidence>
<evidence type="ECO:0000256" key="4">
    <source>
        <dbReference type="ARBA" id="ARBA00022617"/>
    </source>
</evidence>
<dbReference type="SUPFAM" id="SSF48113">
    <property type="entry name" value="Heme-dependent peroxidases"/>
    <property type="match status" value="1"/>
</dbReference>
<evidence type="ECO:0000256" key="10">
    <source>
        <dbReference type="ARBA" id="ARBA00023002"/>
    </source>
</evidence>
<keyword evidence="9" id="KW-0223">Dioxygenase</keyword>
<keyword evidence="7" id="KW-0611">Plant defense</keyword>
<evidence type="ECO:0000256" key="3">
    <source>
        <dbReference type="ARBA" id="ARBA00022559"/>
    </source>
</evidence>
<evidence type="ECO:0000256" key="11">
    <source>
        <dbReference type="ARBA" id="ARBA00023004"/>
    </source>
</evidence>
<reference evidence="15 16" key="1">
    <citation type="submission" date="2020-03" db="EMBL/GenBank/DDBJ databases">
        <title>Two novel Motilibacter sp.</title>
        <authorList>
            <person name="Liu S."/>
        </authorList>
    </citation>
    <scope>NUCLEOTIDE SEQUENCE [LARGE SCALE GENOMIC DNA]</scope>
    <source>
        <strain evidence="15 16">E257</strain>
    </source>
</reference>
<organism evidence="15 16">
    <name type="scientific">Motilibacter deserti</name>
    <dbReference type="NCBI Taxonomy" id="2714956"/>
    <lineage>
        <taxon>Bacteria</taxon>
        <taxon>Bacillati</taxon>
        <taxon>Actinomycetota</taxon>
        <taxon>Actinomycetes</taxon>
        <taxon>Motilibacterales</taxon>
        <taxon>Motilibacteraceae</taxon>
        <taxon>Motilibacter</taxon>
    </lineage>
</organism>
<keyword evidence="13" id="KW-0275">Fatty acid biosynthesis</keyword>
<dbReference type="PROSITE" id="PS50292">
    <property type="entry name" value="PEROXIDASE_3"/>
    <property type="match status" value="1"/>
</dbReference>
<dbReference type="PANTHER" id="PTHR11903:SF11">
    <property type="entry name" value="ALPHA-DIOXYGENASE 1"/>
    <property type="match status" value="1"/>
</dbReference>
<evidence type="ECO:0000256" key="8">
    <source>
        <dbReference type="ARBA" id="ARBA00022832"/>
    </source>
</evidence>
<keyword evidence="8" id="KW-0276">Fatty acid metabolism</keyword>
<dbReference type="GO" id="GO:0004601">
    <property type="term" value="F:peroxidase activity"/>
    <property type="evidence" value="ECO:0007669"/>
    <property type="project" value="UniProtKB-KW"/>
</dbReference>
<keyword evidence="4" id="KW-0349">Heme</keyword>
<comment type="cofactor">
    <cofactor evidence="1">
        <name>Ca(2+)</name>
        <dbReference type="ChEBI" id="CHEBI:29108"/>
    </cofactor>
</comment>
<evidence type="ECO:0000256" key="6">
    <source>
        <dbReference type="ARBA" id="ARBA00022767"/>
    </source>
</evidence>
<dbReference type="InterPro" id="IPR019791">
    <property type="entry name" value="Haem_peroxidase_animal"/>
</dbReference>
<keyword evidence="3 15" id="KW-0575">Peroxidase</keyword>
<proteinExistence type="predicted"/>